<keyword evidence="4 5" id="KW-0732">Signal</keyword>
<dbReference type="RefSeq" id="WP_335960338.1">
    <property type="nucleotide sequence ID" value="NZ_JAXBLX010000009.1"/>
</dbReference>
<name>A0ABV6KBS1_9BACI</name>
<dbReference type="Pfam" id="PF01547">
    <property type="entry name" value="SBP_bac_1"/>
    <property type="match status" value="1"/>
</dbReference>
<dbReference type="Gene3D" id="3.40.190.10">
    <property type="entry name" value="Periplasmic binding protein-like II"/>
    <property type="match status" value="1"/>
</dbReference>
<dbReference type="InterPro" id="IPR050490">
    <property type="entry name" value="Bact_solute-bd_prot1"/>
</dbReference>
<dbReference type="PANTHER" id="PTHR43649">
    <property type="entry name" value="ARABINOSE-BINDING PROTEIN-RELATED"/>
    <property type="match status" value="1"/>
</dbReference>
<accession>A0ABV6KBS1</accession>
<keyword evidence="7" id="KW-1185">Reference proteome</keyword>
<feature type="chain" id="PRO_5047499118" evidence="5">
    <location>
        <begin position="22"/>
        <end position="459"/>
    </location>
</feature>
<evidence type="ECO:0000313" key="7">
    <source>
        <dbReference type="Proteomes" id="UP001589838"/>
    </source>
</evidence>
<dbReference type="PROSITE" id="PS51257">
    <property type="entry name" value="PROKAR_LIPOPROTEIN"/>
    <property type="match status" value="1"/>
</dbReference>
<evidence type="ECO:0000256" key="1">
    <source>
        <dbReference type="ARBA" id="ARBA00004196"/>
    </source>
</evidence>
<comment type="similarity">
    <text evidence="2">Belongs to the bacterial solute-binding protein 1 family.</text>
</comment>
<gene>
    <name evidence="6" type="ORF">ACFFHM_07670</name>
</gene>
<evidence type="ECO:0000256" key="5">
    <source>
        <dbReference type="SAM" id="SignalP"/>
    </source>
</evidence>
<evidence type="ECO:0000256" key="3">
    <source>
        <dbReference type="ARBA" id="ARBA00022448"/>
    </source>
</evidence>
<comment type="subcellular location">
    <subcellularLocation>
        <location evidence="1">Cell envelope</location>
    </subcellularLocation>
</comment>
<protein>
    <submittedName>
        <fullName evidence="6">ABC transporter substrate-binding protein</fullName>
    </submittedName>
</protein>
<evidence type="ECO:0000256" key="2">
    <source>
        <dbReference type="ARBA" id="ARBA00008520"/>
    </source>
</evidence>
<proteinExistence type="inferred from homology"/>
<sequence>MKRFLFSVFAVVMVTALSACGGSSSSTDSEASDVDVVSDMEATVRVALAGWQLESGIDPITGVENMGLNEYVEKEFKPRYPNIKLELYQVPWENAQASQTAMLQSGDVDVLYTGGAFASQWQERGLLRPLDELIEGDESFDPDMYLSGIWEGSYSTKSFDQSVHFGIPAVLGRRVTMYDTKIFNEWGVEHLSENPTPEEILEKAKQMTGENPETGEMNYGLWWDGKSLNAATFVALTHYYGVTGGEGTLNDLKNIDWDLNSPEMVKVFEWLEEAAQYAPPAFLNSQGNENFGLENNNNIAIFLDASGASTMGEVKASGNTDLLDRYGSSLNLGPNGEGWVAVDPFVMAKEPQDLDASWEVLKFMTSYETQKFAYENFTYTPTLAEADFVTDEDKYMLTAMEIAAVSQATLMDEANPFFGSEMTPIINGFISNAHNGNTPNIQSTLDDLQKRAENWSAHQ</sequence>
<reference evidence="6 7" key="1">
    <citation type="submission" date="2024-09" db="EMBL/GenBank/DDBJ databases">
        <authorList>
            <person name="Sun Q."/>
            <person name="Mori K."/>
        </authorList>
    </citation>
    <scope>NUCLEOTIDE SEQUENCE [LARGE SCALE GENOMIC DNA]</scope>
    <source>
        <strain evidence="6 7">NCAIM B.02610</strain>
    </source>
</reference>
<dbReference type="EMBL" id="JBHLUX010000020">
    <property type="protein sequence ID" value="MFC0470402.1"/>
    <property type="molecule type" value="Genomic_DNA"/>
</dbReference>
<dbReference type="InterPro" id="IPR006059">
    <property type="entry name" value="SBP"/>
</dbReference>
<dbReference type="SUPFAM" id="SSF53850">
    <property type="entry name" value="Periplasmic binding protein-like II"/>
    <property type="match status" value="1"/>
</dbReference>
<dbReference type="PANTHER" id="PTHR43649:SF31">
    <property type="entry name" value="SN-GLYCEROL-3-PHOSPHATE-BINDING PERIPLASMIC PROTEIN UGPB"/>
    <property type="match status" value="1"/>
</dbReference>
<evidence type="ECO:0000313" key="6">
    <source>
        <dbReference type="EMBL" id="MFC0470402.1"/>
    </source>
</evidence>
<dbReference type="Proteomes" id="UP001589838">
    <property type="component" value="Unassembled WGS sequence"/>
</dbReference>
<keyword evidence="3" id="KW-0813">Transport</keyword>
<feature type="signal peptide" evidence="5">
    <location>
        <begin position="1"/>
        <end position="21"/>
    </location>
</feature>
<evidence type="ECO:0000256" key="4">
    <source>
        <dbReference type="ARBA" id="ARBA00022729"/>
    </source>
</evidence>
<organism evidence="6 7">
    <name type="scientific">Halalkalibacter kiskunsagensis</name>
    <dbReference type="NCBI Taxonomy" id="1548599"/>
    <lineage>
        <taxon>Bacteria</taxon>
        <taxon>Bacillati</taxon>
        <taxon>Bacillota</taxon>
        <taxon>Bacilli</taxon>
        <taxon>Bacillales</taxon>
        <taxon>Bacillaceae</taxon>
        <taxon>Halalkalibacter</taxon>
    </lineage>
</organism>
<comment type="caution">
    <text evidence="6">The sequence shown here is derived from an EMBL/GenBank/DDBJ whole genome shotgun (WGS) entry which is preliminary data.</text>
</comment>